<feature type="region of interest" description="Disordered" evidence="1">
    <location>
        <begin position="151"/>
        <end position="176"/>
    </location>
</feature>
<evidence type="ECO:0000256" key="1">
    <source>
        <dbReference type="SAM" id="MobiDB-lite"/>
    </source>
</evidence>
<dbReference type="EMBL" id="JBEDUW010000005">
    <property type="protein sequence ID" value="KAK9930266.1"/>
    <property type="molecule type" value="Genomic_DNA"/>
</dbReference>
<evidence type="ECO:0000313" key="2">
    <source>
        <dbReference type="EMBL" id="KAK9930266.1"/>
    </source>
</evidence>
<dbReference type="Proteomes" id="UP001457282">
    <property type="component" value="Unassembled WGS sequence"/>
</dbReference>
<organism evidence="2 3">
    <name type="scientific">Rubus argutus</name>
    <name type="common">Southern blackberry</name>
    <dbReference type="NCBI Taxonomy" id="59490"/>
    <lineage>
        <taxon>Eukaryota</taxon>
        <taxon>Viridiplantae</taxon>
        <taxon>Streptophyta</taxon>
        <taxon>Embryophyta</taxon>
        <taxon>Tracheophyta</taxon>
        <taxon>Spermatophyta</taxon>
        <taxon>Magnoliopsida</taxon>
        <taxon>eudicotyledons</taxon>
        <taxon>Gunneridae</taxon>
        <taxon>Pentapetalae</taxon>
        <taxon>rosids</taxon>
        <taxon>fabids</taxon>
        <taxon>Rosales</taxon>
        <taxon>Rosaceae</taxon>
        <taxon>Rosoideae</taxon>
        <taxon>Rosoideae incertae sedis</taxon>
        <taxon>Rubus</taxon>
    </lineage>
</organism>
<sequence>MKGDFAVDLSSLNLLSQVALLVQSEVDKPMSLPRIDEPIKKRASSPATTKFDPHHRIDDFGSDRYSWDVLVGAATQKLMEFEIMNKKGLLADIEKGFLIPKKTRSKLPMRTHYLGSISNKKTSKLPMRAEKKRSTLAMRTDLLGFIPKKKRSKLASTQNRTNNMKRKRPYSAEDGDQNTNIQIQGVKRQRITVHYLDSSLVSSSLPLGMPSHSQEITNKISSHVSGGDKPLWSFQRKSQLRFSLIKLNVSSRTTMQHHPPTGASAETSSTETMHMCWFSKLVTALALSTGVEKIVQDTNMVDLGSSNLVSNGKEQSGGILSTQIEKVTSSGARKHKGSLPGPVESKGNFVASADAALMPVSVYAQGTGGKKMLGRRERKLLQPLRSLLVPLLSLLMMMVLAKLP</sequence>
<proteinExistence type="predicted"/>
<accession>A0AAW1X2N6</accession>
<reference evidence="2 3" key="1">
    <citation type="journal article" date="2023" name="G3 (Bethesda)">
        <title>A chromosome-length genome assembly and annotation of blackberry (Rubus argutus, cv. 'Hillquist').</title>
        <authorList>
            <person name="Bruna T."/>
            <person name="Aryal R."/>
            <person name="Dudchenko O."/>
            <person name="Sargent D.J."/>
            <person name="Mead D."/>
            <person name="Buti M."/>
            <person name="Cavallini A."/>
            <person name="Hytonen T."/>
            <person name="Andres J."/>
            <person name="Pham M."/>
            <person name="Weisz D."/>
            <person name="Mascagni F."/>
            <person name="Usai G."/>
            <person name="Natali L."/>
            <person name="Bassil N."/>
            <person name="Fernandez G.E."/>
            <person name="Lomsadze A."/>
            <person name="Armour M."/>
            <person name="Olukolu B."/>
            <person name="Poorten T."/>
            <person name="Britton C."/>
            <person name="Davik J."/>
            <person name="Ashrafi H."/>
            <person name="Aiden E.L."/>
            <person name="Borodovsky M."/>
            <person name="Worthington M."/>
        </authorList>
    </citation>
    <scope>NUCLEOTIDE SEQUENCE [LARGE SCALE GENOMIC DNA]</scope>
    <source>
        <strain evidence="2">PI 553951</strain>
    </source>
</reference>
<gene>
    <name evidence="2" type="ORF">M0R45_027309</name>
</gene>
<evidence type="ECO:0000313" key="3">
    <source>
        <dbReference type="Proteomes" id="UP001457282"/>
    </source>
</evidence>
<dbReference type="AlphaFoldDB" id="A0AAW1X2N6"/>
<name>A0AAW1X2N6_RUBAR</name>
<keyword evidence="3" id="KW-1185">Reference proteome</keyword>
<comment type="caution">
    <text evidence="2">The sequence shown here is derived from an EMBL/GenBank/DDBJ whole genome shotgun (WGS) entry which is preliminary data.</text>
</comment>
<protein>
    <submittedName>
        <fullName evidence="2">Uncharacterized protein</fullName>
    </submittedName>
</protein>